<dbReference type="Pfam" id="PF13817">
    <property type="entry name" value="DDE_Tnp_IS66_C"/>
    <property type="match status" value="1"/>
</dbReference>
<protein>
    <submittedName>
        <fullName evidence="6">Transposase, IS66</fullName>
    </submittedName>
</protein>
<evidence type="ECO:0000313" key="7">
    <source>
        <dbReference type="Proteomes" id="UP000011885"/>
    </source>
</evidence>
<feature type="domain" description="Transposase IS66 zinc-finger binding" evidence="4">
    <location>
        <begin position="131"/>
        <end position="173"/>
    </location>
</feature>
<organism evidence="6 7">
    <name type="scientific">Rhodopirellula sallentina SM41</name>
    <dbReference type="NCBI Taxonomy" id="1263870"/>
    <lineage>
        <taxon>Bacteria</taxon>
        <taxon>Pseudomonadati</taxon>
        <taxon>Planctomycetota</taxon>
        <taxon>Planctomycetia</taxon>
        <taxon>Pirellulales</taxon>
        <taxon>Pirellulaceae</taxon>
        <taxon>Rhodopirellula</taxon>
    </lineage>
</organism>
<dbReference type="PANTHER" id="PTHR33678">
    <property type="entry name" value="BLL1576 PROTEIN"/>
    <property type="match status" value="1"/>
</dbReference>
<dbReference type="InterPro" id="IPR052344">
    <property type="entry name" value="Transposase-related"/>
</dbReference>
<name>M5UBV2_9BACT</name>
<accession>M5UBV2</accession>
<dbReference type="InterPro" id="IPR004291">
    <property type="entry name" value="Transposase_IS66_central"/>
</dbReference>
<proteinExistence type="predicted"/>
<dbReference type="Proteomes" id="UP000011885">
    <property type="component" value="Unassembled WGS sequence"/>
</dbReference>
<evidence type="ECO:0000259" key="4">
    <source>
        <dbReference type="Pfam" id="PF13005"/>
    </source>
</evidence>
<dbReference type="PANTHER" id="PTHR33678:SF1">
    <property type="entry name" value="BLL1576 PROTEIN"/>
    <property type="match status" value="1"/>
</dbReference>
<feature type="compositionally biased region" description="Basic residues" evidence="2">
    <location>
        <begin position="557"/>
        <end position="573"/>
    </location>
</feature>
<dbReference type="Pfam" id="PF13005">
    <property type="entry name" value="zf-IS66"/>
    <property type="match status" value="1"/>
</dbReference>
<dbReference type="EMBL" id="ANOH01000219">
    <property type="protein sequence ID" value="EMI55331.1"/>
    <property type="molecule type" value="Genomic_DNA"/>
</dbReference>
<dbReference type="InterPro" id="IPR024474">
    <property type="entry name" value="Znf_dom_IS66"/>
</dbReference>
<evidence type="ECO:0000256" key="2">
    <source>
        <dbReference type="SAM" id="MobiDB-lite"/>
    </source>
</evidence>
<evidence type="ECO:0000256" key="1">
    <source>
        <dbReference type="SAM" id="Coils"/>
    </source>
</evidence>
<evidence type="ECO:0000313" key="6">
    <source>
        <dbReference type="EMBL" id="EMI55331.1"/>
    </source>
</evidence>
<sequence>MDAAELKRENERLKQQLQETAAHQAALEEQFARTIAEKDTLVGSLRHQIKLLLLKVRGSRQERIDPDQLMLFSIDELRELADELHAEAEEETAGEEDSTGKKRKRRGHGRRDLSEVEPTRVLRHELPEDRRKCACCGETCTEFAVESSKQIEIIPARVEVIQHDRVKYACRACQENVVVAPKPPQPIEKGLPGPGLCAHVTLSKFGDHTPLYRLEDIFLRTGLEIRRSTLCGWLIKLAELARPLAMRMKYLVLQSKVIHTDDTSIKMLEPGAGIAREAKFWPYLGDWLHPYAVYDFTIDRKRDGPLNFLEGYQGYLQADAYSGYDCIYAGGRVREVACWIHARRYWHQAIDNDGVRANTALSFIARLSQIEGQLREAYPRTNLQGERDFALVAAARQQHSLPILHQFKSWMDRELETGRVLPKSAIRQAFTYTLNQWSALCRYTEEGYLSFENNAAERLVKNPAIGRKNYLFVGGMRGGRDAAVFYSLVSSAKANGVEPFAWLRDVFDKLPSHRSGEAFAQASAGQSVTSEELDALLPDRWLQSHPDHAWTMDTIRRKERQAKEKRRRRKRRR</sequence>
<dbReference type="RefSeq" id="WP_008680136.1">
    <property type="nucleotide sequence ID" value="NZ_ANOH01000219.1"/>
</dbReference>
<dbReference type="AlphaFoldDB" id="M5UBV2"/>
<feature type="domain" description="Transposase IS66 C-terminal" evidence="5">
    <location>
        <begin position="487"/>
        <end position="514"/>
    </location>
</feature>
<dbReference type="NCBIfam" id="NF033517">
    <property type="entry name" value="transpos_IS66"/>
    <property type="match status" value="1"/>
</dbReference>
<comment type="caution">
    <text evidence="6">The sequence shown here is derived from an EMBL/GenBank/DDBJ whole genome shotgun (WGS) entry which is preliminary data.</text>
</comment>
<reference evidence="6 7" key="1">
    <citation type="journal article" date="2013" name="Mar. Genomics">
        <title>Expression of sulfatases in Rhodopirellula baltica and the diversity of sulfatases in the genus Rhodopirellula.</title>
        <authorList>
            <person name="Wegner C.E."/>
            <person name="Richter-Heitmann T."/>
            <person name="Klindworth A."/>
            <person name="Klockow C."/>
            <person name="Richter M."/>
            <person name="Achstetter T."/>
            <person name="Glockner F.O."/>
            <person name="Harder J."/>
        </authorList>
    </citation>
    <scope>NUCLEOTIDE SEQUENCE [LARGE SCALE GENOMIC DNA]</scope>
    <source>
        <strain evidence="6 7">SM41</strain>
    </source>
</reference>
<feature type="coiled-coil region" evidence="1">
    <location>
        <begin position="3"/>
        <end position="30"/>
    </location>
</feature>
<keyword evidence="7" id="KW-1185">Reference proteome</keyword>
<dbReference type="InterPro" id="IPR039552">
    <property type="entry name" value="IS66_C"/>
</dbReference>
<evidence type="ECO:0000259" key="5">
    <source>
        <dbReference type="Pfam" id="PF13817"/>
    </source>
</evidence>
<dbReference type="PATRIC" id="fig|1263870.3.peg.3441"/>
<evidence type="ECO:0000259" key="3">
    <source>
        <dbReference type="Pfam" id="PF03050"/>
    </source>
</evidence>
<gene>
    <name evidence="6" type="ORF">RSSM_03237</name>
</gene>
<keyword evidence="1" id="KW-0175">Coiled coil</keyword>
<feature type="region of interest" description="Disordered" evidence="2">
    <location>
        <begin position="86"/>
        <end position="117"/>
    </location>
</feature>
<feature type="compositionally biased region" description="Acidic residues" evidence="2">
    <location>
        <begin position="88"/>
        <end position="97"/>
    </location>
</feature>
<dbReference type="Pfam" id="PF03050">
    <property type="entry name" value="DDE_Tnp_IS66"/>
    <property type="match status" value="1"/>
</dbReference>
<feature type="domain" description="Transposase IS66 central" evidence="3">
    <location>
        <begin position="189"/>
        <end position="480"/>
    </location>
</feature>
<feature type="region of interest" description="Disordered" evidence="2">
    <location>
        <begin position="552"/>
        <end position="573"/>
    </location>
</feature>